<organism evidence="6 7">
    <name type="scientific">Thalictrum thalictroides</name>
    <name type="common">Rue-anemone</name>
    <name type="synonym">Anemone thalictroides</name>
    <dbReference type="NCBI Taxonomy" id="46969"/>
    <lineage>
        <taxon>Eukaryota</taxon>
        <taxon>Viridiplantae</taxon>
        <taxon>Streptophyta</taxon>
        <taxon>Embryophyta</taxon>
        <taxon>Tracheophyta</taxon>
        <taxon>Spermatophyta</taxon>
        <taxon>Magnoliopsida</taxon>
        <taxon>Ranunculales</taxon>
        <taxon>Ranunculaceae</taxon>
        <taxon>Thalictroideae</taxon>
        <taxon>Thalictrum</taxon>
    </lineage>
</organism>
<keyword evidence="7" id="KW-1185">Reference proteome</keyword>
<feature type="domain" description="Ubiquitin-like protease family profile" evidence="5">
    <location>
        <begin position="1"/>
        <end position="129"/>
    </location>
</feature>
<evidence type="ECO:0000313" key="6">
    <source>
        <dbReference type="EMBL" id="KAF5198259.1"/>
    </source>
</evidence>
<dbReference type="AlphaFoldDB" id="A0A7J6WLK6"/>
<dbReference type="Gene3D" id="3.40.395.10">
    <property type="entry name" value="Adenoviral Proteinase, Chain A"/>
    <property type="match status" value="1"/>
</dbReference>
<evidence type="ECO:0000313" key="7">
    <source>
        <dbReference type="Proteomes" id="UP000554482"/>
    </source>
</evidence>
<dbReference type="Proteomes" id="UP000554482">
    <property type="component" value="Unassembled WGS sequence"/>
</dbReference>
<dbReference type="GO" id="GO:0008234">
    <property type="term" value="F:cysteine-type peptidase activity"/>
    <property type="evidence" value="ECO:0007669"/>
    <property type="project" value="UniProtKB-KW"/>
</dbReference>
<dbReference type="PANTHER" id="PTHR46468:SF1">
    <property type="entry name" value="SENTRIN-SPECIFIC PROTEASE 8"/>
    <property type="match status" value="1"/>
</dbReference>
<name>A0A7J6WLK6_THATH</name>
<dbReference type="GO" id="GO:0019784">
    <property type="term" value="F:deNEDDylase activity"/>
    <property type="evidence" value="ECO:0007669"/>
    <property type="project" value="InterPro"/>
</dbReference>
<feature type="non-terminal residue" evidence="6">
    <location>
        <position position="1"/>
    </location>
</feature>
<dbReference type="GO" id="GO:0006508">
    <property type="term" value="P:proteolysis"/>
    <property type="evidence" value="ECO:0007669"/>
    <property type="project" value="UniProtKB-KW"/>
</dbReference>
<comment type="similarity">
    <text evidence="1">Belongs to the peptidase C48 family.</text>
</comment>
<dbReference type="EMBL" id="JABWDY010013473">
    <property type="protein sequence ID" value="KAF5198259.1"/>
    <property type="molecule type" value="Genomic_DNA"/>
</dbReference>
<dbReference type="InterPro" id="IPR044613">
    <property type="entry name" value="Nep1/2-like"/>
</dbReference>
<dbReference type="GO" id="GO:0000338">
    <property type="term" value="P:protein deneddylation"/>
    <property type="evidence" value="ECO:0007669"/>
    <property type="project" value="TreeGrafter"/>
</dbReference>
<reference evidence="6 7" key="1">
    <citation type="submission" date="2020-06" db="EMBL/GenBank/DDBJ databases">
        <title>Transcriptomic and genomic resources for Thalictrum thalictroides and T. hernandezii: Facilitating candidate gene discovery in an emerging model plant lineage.</title>
        <authorList>
            <person name="Arias T."/>
            <person name="Riano-Pachon D.M."/>
            <person name="Di Stilio V.S."/>
        </authorList>
    </citation>
    <scope>NUCLEOTIDE SEQUENCE [LARGE SCALE GENOMIC DNA]</scope>
    <source>
        <strain evidence="7">cv. WT478/WT964</strain>
        <tissue evidence="6">Leaves</tissue>
    </source>
</reference>
<evidence type="ECO:0000256" key="1">
    <source>
        <dbReference type="ARBA" id="ARBA00005234"/>
    </source>
</evidence>
<dbReference type="Pfam" id="PF02902">
    <property type="entry name" value="Peptidase_C48"/>
    <property type="match status" value="1"/>
</dbReference>
<protein>
    <recommendedName>
        <fullName evidence="5">Ubiquitin-like protease family profile domain-containing protein</fullName>
    </recommendedName>
</protein>
<evidence type="ECO:0000259" key="5">
    <source>
        <dbReference type="PROSITE" id="PS50600"/>
    </source>
</evidence>
<gene>
    <name evidence="6" type="ORF">FRX31_012154</name>
</gene>
<dbReference type="InterPro" id="IPR038765">
    <property type="entry name" value="Papain-like_cys_pep_sf"/>
</dbReference>
<evidence type="ECO:0000256" key="3">
    <source>
        <dbReference type="ARBA" id="ARBA00022801"/>
    </source>
</evidence>
<sequence length="129" mass="15161">MPDCNSVLKFFDNFTASEVIDFNSKYLKENPVNKNIKCIFVSSLAWTHLKANQTKCLKRVLHDVLEKDLADDINYVFLPMNTSKSAYPSEGFHWTLLVLNYKKQTFQHYNNMKPRKGSVDKFYEETRIL</sequence>
<proteinExistence type="inferred from homology"/>
<dbReference type="OrthoDB" id="1613576at2759"/>
<keyword evidence="2" id="KW-0645">Protease</keyword>
<keyword evidence="3" id="KW-0378">Hydrolase</keyword>
<dbReference type="PROSITE" id="PS50600">
    <property type="entry name" value="ULP_PROTEASE"/>
    <property type="match status" value="1"/>
</dbReference>
<dbReference type="PANTHER" id="PTHR46468">
    <property type="entry name" value="SENTRIN-SPECIFIC PROTEASE 8"/>
    <property type="match status" value="1"/>
</dbReference>
<evidence type="ECO:0000256" key="2">
    <source>
        <dbReference type="ARBA" id="ARBA00022670"/>
    </source>
</evidence>
<accession>A0A7J6WLK6</accession>
<evidence type="ECO:0000256" key="4">
    <source>
        <dbReference type="ARBA" id="ARBA00022807"/>
    </source>
</evidence>
<dbReference type="InterPro" id="IPR003653">
    <property type="entry name" value="Peptidase_C48_C"/>
</dbReference>
<comment type="caution">
    <text evidence="6">The sequence shown here is derived from an EMBL/GenBank/DDBJ whole genome shotgun (WGS) entry which is preliminary data.</text>
</comment>
<keyword evidence="4" id="KW-0788">Thiol protease</keyword>
<dbReference type="SUPFAM" id="SSF54001">
    <property type="entry name" value="Cysteine proteinases"/>
    <property type="match status" value="1"/>
</dbReference>